<protein>
    <submittedName>
        <fullName evidence="1">Uncharacterized protein</fullName>
    </submittedName>
</protein>
<evidence type="ECO:0000313" key="2">
    <source>
        <dbReference type="Proteomes" id="UP000840197"/>
    </source>
</evidence>
<accession>A0A9P3QZ56</accession>
<dbReference type="EMBL" id="DAAIHR010000005">
    <property type="protein sequence ID" value="HAB8398196.1"/>
    <property type="molecule type" value="Genomic_DNA"/>
</dbReference>
<comment type="caution">
    <text evidence="1">The sequence shown here is derived from an EMBL/GenBank/DDBJ whole genome shotgun (WGS) entry which is preliminary data.</text>
</comment>
<dbReference type="AlphaFoldDB" id="A0A9P3QZ56"/>
<sequence>MEVKLEKSNLIISMARLCKLCMTNSKNQSAIIQKLAIWAEVETHK</sequence>
<reference evidence="1 2" key="1">
    <citation type="journal article" date="2018" name="Genome Biol.">
        <title>SKESA: strategic k-mer extension for scrupulous assemblies.</title>
        <authorList>
            <person name="Souvorov A."/>
            <person name="Agarwala R."/>
            <person name="Lipman D.J."/>
        </authorList>
    </citation>
    <scope>NUCLEOTIDE SEQUENCE [LARGE SCALE GENOMIC DNA]</scope>
    <source>
        <strain evidence="1 2">CFIAFB20130012</strain>
    </source>
</reference>
<name>A0A9P3QZ56_LISMN</name>
<dbReference type="Proteomes" id="UP000840197">
    <property type="component" value="Unassembled WGS sequence"/>
</dbReference>
<dbReference type="RefSeq" id="WP_176716633.1">
    <property type="nucleotide sequence ID" value="NZ_CP019615.1"/>
</dbReference>
<gene>
    <name evidence="1" type="ORF">GYR60_06640</name>
</gene>
<organism evidence="1 2">
    <name type="scientific">Listeria monocytogenes</name>
    <dbReference type="NCBI Taxonomy" id="1639"/>
    <lineage>
        <taxon>Bacteria</taxon>
        <taxon>Bacillati</taxon>
        <taxon>Bacillota</taxon>
        <taxon>Bacilli</taxon>
        <taxon>Bacillales</taxon>
        <taxon>Listeriaceae</taxon>
        <taxon>Listeria</taxon>
    </lineage>
</organism>
<proteinExistence type="predicted"/>
<evidence type="ECO:0000313" key="1">
    <source>
        <dbReference type="EMBL" id="HAB8398196.1"/>
    </source>
</evidence>